<keyword evidence="1" id="KW-0678">Repressor</keyword>
<dbReference type="PROSITE" id="PS50932">
    <property type="entry name" value="HTH_LACI_2"/>
    <property type="match status" value="1"/>
</dbReference>
<reference evidence="9 12" key="2">
    <citation type="submission" date="2017-04" db="EMBL/GenBank/DDBJ databases">
        <title>Emergence of KPC-2-producing Citrobacter isolates from sediments of a Chinese river.</title>
        <authorList>
            <person name="Zheng B."/>
        </authorList>
    </citation>
    <scope>NUCLEOTIDE SEQUENCE [LARGE SCALE GENOMIC DNA]</scope>
    <source>
        <strain evidence="9 12">C191</strain>
    </source>
</reference>
<dbReference type="InterPro" id="IPR046335">
    <property type="entry name" value="LacI/GalR-like_sensor"/>
</dbReference>
<sequence>MSGKLKMDEIAALTGYSVSTVSRVLSGKSYTSDKAREAIVSCARRLGVLDSLSSGRLLINGIAVFAPLRTFTARGDAFYLEVTRGIAEAIAPHDVYLSYCGLDEQRADIKVFQEKANNKNINAIILIGIDDPTVHKLAQLLDKPCVLINSQDQEGLLDAVSPDHRAIGNRAVQYLFDQGHRRILHVTSLRRETMYWRLEGIKEVYRQYQIPFDTGRDLLVTEGFSEDESERAIGNWLNETPREAWPEVIFCAGASMSTGIRRVLEKIGVEIPGELSLMTTDVQELDAHIVAAVTSITIPCRALGVEAVHLLQNRLNRPSAPVFNLLLKGKVTDRGTVTHATRHAARVTVAR</sequence>
<gene>
    <name evidence="9" type="ORF">B9P89_11035</name>
    <name evidence="10" type="ORF">HV178_21710</name>
    <name evidence="8" type="ORF">KV121_001241</name>
    <name evidence="7" type="ORF">P7U51_003684</name>
</gene>
<evidence type="ECO:0000256" key="2">
    <source>
        <dbReference type="ARBA" id="ARBA00023015"/>
    </source>
</evidence>
<evidence type="ECO:0000313" key="9">
    <source>
        <dbReference type="EMBL" id="OYR04641.1"/>
    </source>
</evidence>
<evidence type="ECO:0000313" key="13">
    <source>
        <dbReference type="Proteomes" id="UP000512222"/>
    </source>
</evidence>
<dbReference type="CDD" id="cd06267">
    <property type="entry name" value="PBP1_LacI_sugar_binding-like"/>
    <property type="match status" value="1"/>
</dbReference>
<keyword evidence="4" id="KW-0804">Transcription</keyword>
<dbReference type="EMBL" id="CP056573">
    <property type="protein sequence ID" value="QLV32443.1"/>
    <property type="molecule type" value="Genomic_DNA"/>
</dbReference>
<dbReference type="Proteomes" id="UP000019194">
    <property type="component" value="Unassembled WGS sequence"/>
</dbReference>
<dbReference type="PANTHER" id="PTHR30146">
    <property type="entry name" value="LACI-RELATED TRANSCRIPTIONAL REPRESSOR"/>
    <property type="match status" value="1"/>
</dbReference>
<dbReference type="PANTHER" id="PTHR30146:SF151">
    <property type="entry name" value="HTH-TYPE TRANSCRIPTIONAL REPRESSOR CYTR"/>
    <property type="match status" value="1"/>
</dbReference>
<dbReference type="InterPro" id="IPR028082">
    <property type="entry name" value="Peripla_BP_I"/>
</dbReference>
<reference evidence="7" key="7">
    <citation type="submission" date="2024-02" db="EMBL/GenBank/DDBJ databases">
        <authorList>
            <consortium name="Clinical and Environmental Microbiology Branch: Whole genome sequencing antimicrobial resistance pathogens in the healthcare setting"/>
        </authorList>
    </citation>
    <scope>NUCLEOTIDE SEQUENCE</scope>
    <source>
        <strain evidence="7">Whole organism</strain>
    </source>
</reference>
<dbReference type="EMBL" id="DAESCB010000003">
    <property type="protein sequence ID" value="HBH7041213.1"/>
    <property type="molecule type" value="Genomic_DNA"/>
</dbReference>
<dbReference type="Gene3D" id="1.10.260.40">
    <property type="entry name" value="lambda repressor-like DNA-binding domains"/>
    <property type="match status" value="1"/>
</dbReference>
<reference evidence="10" key="5">
    <citation type="journal article" date="2021" name="Microb. Genom.">
        <title>A genomic epidemiological study shows that prevalence of antimicrobial resistance in Enterobacterales is associated with the livestock host, as well as antimicrobial usage.</title>
        <authorList>
            <person name="AbuOun M."/>
            <person name="Jones H."/>
            <person name="Stubberfield E."/>
            <person name="Gilson D."/>
            <person name="Shaw L.P."/>
            <person name="Hubbard A.T.M."/>
            <person name="Chau K.K."/>
            <person name="Sebra R."/>
            <person name="Peto T.E.A."/>
            <person name="Crook D.W."/>
            <person name="Read D.S."/>
            <person name="Gweon H.S."/>
            <person name="Walker A.S."/>
            <person name="Stoesser N."/>
            <person name="Smith R.P."/>
            <person name="Anjum M.F."/>
            <person name="On Behalf Of The Rehab Consortium."/>
        </authorList>
    </citation>
    <scope>NUCLEOTIDE SEQUENCE</scope>
    <source>
        <strain evidence="10">RHBSTW-00370</strain>
    </source>
</reference>
<name>A0A256E4D2_CITFR</name>
<dbReference type="Proteomes" id="UP000885148">
    <property type="component" value="Unassembled WGS sequence"/>
</dbReference>
<evidence type="ECO:0000256" key="4">
    <source>
        <dbReference type="ARBA" id="ARBA00023163"/>
    </source>
</evidence>
<dbReference type="EMBL" id="NEFA01000010">
    <property type="protein sequence ID" value="OYR04641.1"/>
    <property type="molecule type" value="Genomic_DNA"/>
</dbReference>
<dbReference type="Pfam" id="PF00356">
    <property type="entry name" value="LacI"/>
    <property type="match status" value="1"/>
</dbReference>
<dbReference type="CDD" id="cd01392">
    <property type="entry name" value="HTH_LacI"/>
    <property type="match status" value="1"/>
</dbReference>
<dbReference type="RefSeq" id="WP_032948399.1">
    <property type="nucleotide sequence ID" value="NZ_CADCYN010000002.1"/>
</dbReference>
<organism evidence="6 11">
    <name type="scientific">Citrobacter freundii</name>
    <dbReference type="NCBI Taxonomy" id="546"/>
    <lineage>
        <taxon>Bacteria</taxon>
        <taxon>Pseudomonadati</taxon>
        <taxon>Pseudomonadota</taxon>
        <taxon>Gammaproteobacteria</taxon>
        <taxon>Enterobacterales</taxon>
        <taxon>Enterobacteriaceae</taxon>
        <taxon>Citrobacter</taxon>
        <taxon>Citrobacter freundii complex</taxon>
    </lineage>
</organism>
<accession>A0A256E4D2</accession>
<dbReference type="EMBL" id="ABLGCN030000010">
    <property type="protein sequence ID" value="EMM7459130.1"/>
    <property type="molecule type" value="Genomic_DNA"/>
</dbReference>
<reference evidence="13" key="4">
    <citation type="submission" date="2020-06" db="EMBL/GenBank/DDBJ databases">
        <title>REHAB project genomes.</title>
        <authorList>
            <person name="Shaw L.P."/>
        </authorList>
    </citation>
    <scope>NUCLEOTIDE SEQUENCE [LARGE SCALE GENOMIC DNA]</scope>
    <source>
        <strain evidence="13">RHBSTW-00370</strain>
    </source>
</reference>
<feature type="domain" description="HTH lacI-type" evidence="5">
    <location>
        <begin position="5"/>
        <end position="47"/>
    </location>
</feature>
<evidence type="ECO:0000256" key="1">
    <source>
        <dbReference type="ARBA" id="ARBA00022491"/>
    </source>
</evidence>
<reference evidence="6 11" key="1">
    <citation type="submission" date="2013-10" db="EMBL/GenBank/DDBJ databases">
        <title>Antibiotic resistance diversity of beta-lactamase producers in the General Hospital Vienna.</title>
        <authorList>
            <person name="Barisic I."/>
            <person name="Mitteregger D."/>
            <person name="Hirschl A.M."/>
            <person name="Noehammer C."/>
            <person name="Wiesinger-Mayr H."/>
        </authorList>
    </citation>
    <scope>NUCLEOTIDE SEQUENCE [LARGE SCALE GENOMIC DNA]</scope>
    <source>
        <strain evidence="6 11">ISC11</strain>
    </source>
</reference>
<protein>
    <submittedName>
        <fullName evidence="7">LacI family DNA-binding transcriptional regulator</fullName>
    </submittedName>
    <submittedName>
        <fullName evidence="9">LacI family transcriptional regulator</fullName>
    </submittedName>
</protein>
<dbReference type="EMBL" id="CBWP010000061">
    <property type="protein sequence ID" value="CDL39698.1"/>
    <property type="molecule type" value="Genomic_DNA"/>
</dbReference>
<dbReference type="SUPFAM" id="SSF47413">
    <property type="entry name" value="lambda repressor-like DNA-binding domains"/>
    <property type="match status" value="1"/>
</dbReference>
<keyword evidence="2" id="KW-0805">Transcription regulation</keyword>
<dbReference type="SMART" id="SM00354">
    <property type="entry name" value="HTH_LACI"/>
    <property type="match status" value="1"/>
</dbReference>
<evidence type="ECO:0000313" key="6">
    <source>
        <dbReference type="EMBL" id="CDL39698.1"/>
    </source>
</evidence>
<dbReference type="Proteomes" id="UP000512222">
    <property type="component" value="Chromosome"/>
</dbReference>
<dbReference type="SUPFAM" id="SSF53822">
    <property type="entry name" value="Periplasmic binding protein-like I"/>
    <property type="match status" value="1"/>
</dbReference>
<dbReference type="Gene3D" id="3.40.50.2300">
    <property type="match status" value="2"/>
</dbReference>
<dbReference type="InterPro" id="IPR000843">
    <property type="entry name" value="HTH_LacI"/>
</dbReference>
<evidence type="ECO:0000313" key="11">
    <source>
        <dbReference type="Proteomes" id="UP000019194"/>
    </source>
</evidence>
<evidence type="ECO:0000259" key="5">
    <source>
        <dbReference type="PROSITE" id="PS50932"/>
    </source>
</evidence>
<dbReference type="Proteomes" id="UP000215827">
    <property type="component" value="Unassembled WGS sequence"/>
</dbReference>
<evidence type="ECO:0000313" key="7">
    <source>
        <dbReference type="EMBL" id="EMM7459130.1"/>
    </source>
</evidence>
<reference evidence="8" key="3">
    <citation type="journal article" date="2018" name="Genome Biol.">
        <title>SKESA: strategic k-mer extension for scrupulous assemblies.</title>
        <authorList>
            <person name="Souvorov A."/>
            <person name="Agarwala R."/>
            <person name="Lipman D.J."/>
        </authorList>
    </citation>
    <scope>NUCLEOTIDE SEQUENCE</scope>
    <source>
        <strain evidence="8">91871</strain>
    </source>
</reference>
<dbReference type="GO" id="GO:0003700">
    <property type="term" value="F:DNA-binding transcription factor activity"/>
    <property type="evidence" value="ECO:0007669"/>
    <property type="project" value="TreeGrafter"/>
</dbReference>
<evidence type="ECO:0000313" key="12">
    <source>
        <dbReference type="Proteomes" id="UP000215827"/>
    </source>
</evidence>
<proteinExistence type="predicted"/>
<dbReference type="GO" id="GO:0000976">
    <property type="term" value="F:transcription cis-regulatory region binding"/>
    <property type="evidence" value="ECO:0007669"/>
    <property type="project" value="TreeGrafter"/>
</dbReference>
<dbReference type="Pfam" id="PF13377">
    <property type="entry name" value="Peripla_BP_3"/>
    <property type="match status" value="1"/>
</dbReference>
<evidence type="ECO:0000313" key="8">
    <source>
        <dbReference type="EMBL" id="HBH7041213.1"/>
    </source>
</evidence>
<dbReference type="Proteomes" id="UP001169574">
    <property type="component" value="Unassembled WGS sequence"/>
</dbReference>
<dbReference type="InterPro" id="IPR010982">
    <property type="entry name" value="Lambda_DNA-bd_dom_sf"/>
</dbReference>
<reference evidence="8" key="6">
    <citation type="submission" date="2021-07" db="EMBL/GenBank/DDBJ databases">
        <authorList>
            <consortium name="NCBI Pathogen Detection Project"/>
        </authorList>
    </citation>
    <scope>NUCLEOTIDE SEQUENCE</scope>
    <source>
        <strain evidence="8">91871</strain>
    </source>
</reference>
<keyword evidence="3 7" id="KW-0238">DNA-binding</keyword>
<evidence type="ECO:0000313" key="10">
    <source>
        <dbReference type="EMBL" id="QLV32443.1"/>
    </source>
</evidence>
<evidence type="ECO:0000256" key="3">
    <source>
        <dbReference type="ARBA" id="ARBA00023125"/>
    </source>
</evidence>
<dbReference type="AlphaFoldDB" id="A0A256E4D2"/>